<dbReference type="GO" id="GO:0030170">
    <property type="term" value="F:pyridoxal phosphate binding"/>
    <property type="evidence" value="ECO:0007669"/>
    <property type="project" value="InterPro"/>
</dbReference>
<dbReference type="RefSeq" id="WP_188690239.1">
    <property type="nucleotide sequence ID" value="NZ_BMLS01000001.1"/>
</dbReference>
<dbReference type="CDD" id="cd07377">
    <property type="entry name" value="WHTH_GntR"/>
    <property type="match status" value="1"/>
</dbReference>
<dbReference type="GO" id="GO:0003700">
    <property type="term" value="F:DNA-binding transcription factor activity"/>
    <property type="evidence" value="ECO:0007669"/>
    <property type="project" value="InterPro"/>
</dbReference>
<dbReference type="AlphaFoldDB" id="A0A917YSG4"/>
<dbReference type="CDD" id="cd00609">
    <property type="entry name" value="AAT_like"/>
    <property type="match status" value="1"/>
</dbReference>
<dbReference type="Pfam" id="PF00155">
    <property type="entry name" value="Aminotran_1_2"/>
    <property type="match status" value="1"/>
</dbReference>
<organism evidence="7 8">
    <name type="scientific">Bowmanella pacifica</name>
    <dbReference type="NCBI Taxonomy" id="502051"/>
    <lineage>
        <taxon>Bacteria</taxon>
        <taxon>Pseudomonadati</taxon>
        <taxon>Pseudomonadota</taxon>
        <taxon>Gammaproteobacteria</taxon>
        <taxon>Alteromonadales</taxon>
        <taxon>Alteromonadaceae</taxon>
        <taxon>Bowmanella</taxon>
    </lineage>
</organism>
<accession>A0A917YSG4</accession>
<feature type="domain" description="HTH gntR-type" evidence="6">
    <location>
        <begin position="14"/>
        <end position="82"/>
    </location>
</feature>
<keyword evidence="5" id="KW-0804">Transcription</keyword>
<gene>
    <name evidence="7" type="ORF">GCM10010982_06580</name>
</gene>
<dbReference type="InterPro" id="IPR004839">
    <property type="entry name" value="Aminotransferase_I/II_large"/>
</dbReference>
<reference evidence="7" key="2">
    <citation type="submission" date="2020-09" db="EMBL/GenBank/DDBJ databases">
        <authorList>
            <person name="Sun Q."/>
            <person name="Zhou Y."/>
        </authorList>
    </citation>
    <scope>NUCLEOTIDE SEQUENCE</scope>
    <source>
        <strain evidence="7">CGMCC 1.7086</strain>
    </source>
</reference>
<evidence type="ECO:0000259" key="6">
    <source>
        <dbReference type="PROSITE" id="PS50949"/>
    </source>
</evidence>
<sequence length="603" mass="68320">MAAAIIYLEKNSALSLQCQLRQKLVEAILSGALPARKRLPSSRKLAEQLKISRNTVLLAYQQLMDEGYLVSRERSGIFVNERIFDGKVELASAEELNSNKRNRWQHAFVRTGRNDSEFRVPLDWHRYPYPFLDNLFDTSLFPVHEWREASRLALGVREVNEWASFATDADDPQLLEEIRTKLLPSRGINANQSQILIVSSEQQALYLLCHLLVDSEKTVAIEEPGNPVFRQLVQNQRGKIHYQPVDDAGMQVDKSLANCNLVYVTPSHQLPTNATMPLVRRQALLREAARHNALIIEDDASLEHNFLGPPLPALRAIDRDDRVIYLSSLSKVLSPGLRLSYLVGPAEIINEARALRRILSGYPPRNNQRAMAYFLSLGHYDAFIRKLDNTLKSRWMALRDALNYNLHALAETIPAPGGTAYWVKVHDDIDVQELAVHAAREGILIEPIDHYYGTGHAPKNTFRLGITSLPKEKIKEGIRILAKLLRSLALPVTSPAPDIQLDYVSGDKLRSALANAALISSTVYGDPYTIDFNPNGEIVGRCGYQDEDCDTGRWWVEGDLLCRQWQEWVYGQRQQFRVVLLGNRIQWYNLDGELIVNGVLHAR</sequence>
<dbReference type="InterPro" id="IPR051446">
    <property type="entry name" value="HTH_trans_reg/aminotransferase"/>
</dbReference>
<dbReference type="InterPro" id="IPR000524">
    <property type="entry name" value="Tscrpt_reg_HTH_GntR"/>
</dbReference>
<protein>
    <submittedName>
        <fullName evidence="7">GntR family transcriptional regulator</fullName>
    </submittedName>
</protein>
<name>A0A917YSG4_9ALTE</name>
<dbReference type="SUPFAM" id="SSF46785">
    <property type="entry name" value="Winged helix' DNA-binding domain"/>
    <property type="match status" value="1"/>
</dbReference>
<evidence type="ECO:0000256" key="4">
    <source>
        <dbReference type="ARBA" id="ARBA00023125"/>
    </source>
</evidence>
<comment type="caution">
    <text evidence="7">The sequence shown here is derived from an EMBL/GenBank/DDBJ whole genome shotgun (WGS) entry which is preliminary data.</text>
</comment>
<comment type="similarity">
    <text evidence="1">In the C-terminal section; belongs to the class-I pyridoxal-phosphate-dependent aminotransferase family.</text>
</comment>
<evidence type="ECO:0000256" key="3">
    <source>
        <dbReference type="ARBA" id="ARBA00023015"/>
    </source>
</evidence>
<dbReference type="InterPro" id="IPR036390">
    <property type="entry name" value="WH_DNA-bd_sf"/>
</dbReference>
<dbReference type="Gene3D" id="3.40.640.10">
    <property type="entry name" value="Type I PLP-dependent aspartate aminotransferase-like (Major domain)"/>
    <property type="match status" value="1"/>
</dbReference>
<dbReference type="InterPro" id="IPR015424">
    <property type="entry name" value="PyrdxlP-dep_Trfase"/>
</dbReference>
<keyword evidence="2" id="KW-0663">Pyridoxal phosphate</keyword>
<dbReference type="PANTHER" id="PTHR46577">
    <property type="entry name" value="HTH-TYPE TRANSCRIPTIONAL REGULATORY PROTEIN GABR"/>
    <property type="match status" value="1"/>
</dbReference>
<evidence type="ECO:0000313" key="7">
    <source>
        <dbReference type="EMBL" id="GGO65246.1"/>
    </source>
</evidence>
<dbReference type="SMART" id="SM00345">
    <property type="entry name" value="HTH_GNTR"/>
    <property type="match status" value="1"/>
</dbReference>
<evidence type="ECO:0000313" key="8">
    <source>
        <dbReference type="Proteomes" id="UP000606935"/>
    </source>
</evidence>
<dbReference type="EMBL" id="BMLS01000001">
    <property type="protein sequence ID" value="GGO65246.1"/>
    <property type="molecule type" value="Genomic_DNA"/>
</dbReference>
<keyword evidence="3" id="KW-0805">Transcription regulation</keyword>
<evidence type="ECO:0000256" key="5">
    <source>
        <dbReference type="ARBA" id="ARBA00023163"/>
    </source>
</evidence>
<dbReference type="PROSITE" id="PS50949">
    <property type="entry name" value="HTH_GNTR"/>
    <property type="match status" value="1"/>
</dbReference>
<dbReference type="PRINTS" id="PR00035">
    <property type="entry name" value="HTHGNTR"/>
</dbReference>
<dbReference type="InterPro" id="IPR015421">
    <property type="entry name" value="PyrdxlP-dep_Trfase_major"/>
</dbReference>
<dbReference type="Gene3D" id="1.10.10.10">
    <property type="entry name" value="Winged helix-like DNA-binding domain superfamily/Winged helix DNA-binding domain"/>
    <property type="match status" value="1"/>
</dbReference>
<evidence type="ECO:0000256" key="1">
    <source>
        <dbReference type="ARBA" id="ARBA00005384"/>
    </source>
</evidence>
<dbReference type="Pfam" id="PF00392">
    <property type="entry name" value="GntR"/>
    <property type="match status" value="1"/>
</dbReference>
<dbReference type="GO" id="GO:0003677">
    <property type="term" value="F:DNA binding"/>
    <property type="evidence" value="ECO:0007669"/>
    <property type="project" value="UniProtKB-KW"/>
</dbReference>
<keyword evidence="8" id="KW-1185">Reference proteome</keyword>
<dbReference type="PANTHER" id="PTHR46577:SF1">
    <property type="entry name" value="HTH-TYPE TRANSCRIPTIONAL REGULATORY PROTEIN GABR"/>
    <property type="match status" value="1"/>
</dbReference>
<dbReference type="Proteomes" id="UP000606935">
    <property type="component" value="Unassembled WGS sequence"/>
</dbReference>
<dbReference type="InterPro" id="IPR036388">
    <property type="entry name" value="WH-like_DNA-bd_sf"/>
</dbReference>
<proteinExistence type="inferred from homology"/>
<reference evidence="7" key="1">
    <citation type="journal article" date="2014" name="Int. J. Syst. Evol. Microbiol.">
        <title>Complete genome sequence of Corynebacterium casei LMG S-19264T (=DSM 44701T), isolated from a smear-ripened cheese.</title>
        <authorList>
            <consortium name="US DOE Joint Genome Institute (JGI-PGF)"/>
            <person name="Walter F."/>
            <person name="Albersmeier A."/>
            <person name="Kalinowski J."/>
            <person name="Ruckert C."/>
        </authorList>
    </citation>
    <scope>NUCLEOTIDE SEQUENCE</scope>
    <source>
        <strain evidence="7">CGMCC 1.7086</strain>
    </source>
</reference>
<keyword evidence="4" id="KW-0238">DNA-binding</keyword>
<evidence type="ECO:0000256" key="2">
    <source>
        <dbReference type="ARBA" id="ARBA00022898"/>
    </source>
</evidence>
<dbReference type="SUPFAM" id="SSF53383">
    <property type="entry name" value="PLP-dependent transferases"/>
    <property type="match status" value="1"/>
</dbReference>